<dbReference type="InterPro" id="IPR052336">
    <property type="entry name" value="MlaD_Phospholipid_Transporter"/>
</dbReference>
<keyword evidence="4" id="KW-1185">Reference proteome</keyword>
<dbReference type="Pfam" id="PF02470">
    <property type="entry name" value="MlaD"/>
    <property type="match status" value="1"/>
</dbReference>
<proteinExistence type="predicted"/>
<feature type="transmembrane region" description="Helical" evidence="1">
    <location>
        <begin position="7"/>
        <end position="29"/>
    </location>
</feature>
<keyword evidence="1" id="KW-0812">Transmembrane</keyword>
<evidence type="ECO:0000313" key="4">
    <source>
        <dbReference type="Proteomes" id="UP000055590"/>
    </source>
</evidence>
<evidence type="ECO:0000256" key="1">
    <source>
        <dbReference type="SAM" id="Phobius"/>
    </source>
</evidence>
<dbReference type="AlphaFoldDB" id="A0A0K1PAH1"/>
<dbReference type="Proteomes" id="UP000055590">
    <property type="component" value="Chromosome"/>
</dbReference>
<name>A0A0K1PAH1_9BACT</name>
<evidence type="ECO:0000259" key="2">
    <source>
        <dbReference type="Pfam" id="PF02470"/>
    </source>
</evidence>
<dbReference type="RefSeq" id="WP_082342684.1">
    <property type="nucleotide sequence ID" value="NZ_CP012332.1"/>
</dbReference>
<sequence>MEREKRFSIRVGVFVALGLALLAVIVFVLGGDRGLFSRHVRYTASFESIDGLKPGSPVRLAGVEIGQVTRIAFYPDPRDRRVQVTLDMLASYADRIRTDSTASVGSRGVLGDKVVDLSIGSPEQPTIAPGGEIPVGSSSDYTEIVKKGAEVIDNTLAITSDLRQLVSSYNTPTMREGIGEMIEYTRDILREVRTGDGALHALLFDPASGKQMRELLANASSMAKQADAAIGRLDAVIAQVQKGDGMIGAMLYDKSGKQVVHDLGVAANEISKLAAAVRTEKDGLLHGLFYGAEDGPNLNAELGAAARDLRSILAKINEGDGSLGALINDPTVYEDFKTILGNVKRNRILRELVRYSISKQDQIERYGKKE</sequence>
<reference evidence="3 4" key="1">
    <citation type="submission" date="2015-08" db="EMBL/GenBank/DDBJ databases">
        <authorList>
            <person name="Babu N.S."/>
            <person name="Beckwith C.J."/>
            <person name="Beseler K.G."/>
            <person name="Brison A."/>
            <person name="Carone J.V."/>
            <person name="Caskin T.P."/>
            <person name="Diamond M."/>
            <person name="Durham M.E."/>
            <person name="Foxe J.M."/>
            <person name="Go M."/>
            <person name="Henderson B.A."/>
            <person name="Jones I.B."/>
            <person name="McGettigan J.A."/>
            <person name="Micheletti S.J."/>
            <person name="Nasrallah M.E."/>
            <person name="Ortiz D."/>
            <person name="Piller C.R."/>
            <person name="Privatt S.R."/>
            <person name="Schneider S.L."/>
            <person name="Sharp S."/>
            <person name="Smith T.C."/>
            <person name="Stanton J.D."/>
            <person name="Ullery H.E."/>
            <person name="Wilson R.J."/>
            <person name="Serrano M.G."/>
            <person name="Buck G."/>
            <person name="Lee V."/>
            <person name="Wang Y."/>
            <person name="Carvalho R."/>
            <person name="Voegtly L."/>
            <person name="Shi R."/>
            <person name="Duckworth R."/>
            <person name="Johnson A."/>
            <person name="Loviza R."/>
            <person name="Walstead R."/>
            <person name="Shah Z."/>
            <person name="Kiflezghi M."/>
            <person name="Wade K."/>
            <person name="Ball S.L."/>
            <person name="Bradley K.W."/>
            <person name="Asai D.J."/>
            <person name="Bowman C.A."/>
            <person name="Russell D.A."/>
            <person name="Pope W.H."/>
            <person name="Jacobs-Sera D."/>
            <person name="Hendrix R.W."/>
            <person name="Hatfull G.F."/>
        </authorList>
    </citation>
    <scope>NUCLEOTIDE SEQUENCE [LARGE SCALE GENOMIC DNA]</scope>
    <source>
        <strain evidence="3 4">DSM 27710</strain>
    </source>
</reference>
<dbReference type="KEGG" id="vin:AKJ08_0902"/>
<keyword evidence="1" id="KW-0472">Membrane</keyword>
<dbReference type="PANTHER" id="PTHR33371">
    <property type="entry name" value="INTERMEMBRANE PHOSPHOLIPID TRANSPORT SYSTEM BINDING PROTEIN MLAD-RELATED"/>
    <property type="match status" value="1"/>
</dbReference>
<dbReference type="STRING" id="1391653.AKJ08_0902"/>
<dbReference type="PANTHER" id="PTHR33371:SF4">
    <property type="entry name" value="INTERMEMBRANE PHOSPHOLIPID TRANSPORT SYSTEM BINDING PROTEIN MLAD"/>
    <property type="match status" value="1"/>
</dbReference>
<dbReference type="OrthoDB" id="9769132at2"/>
<organism evidence="3 4">
    <name type="scientific">Vulgatibacter incomptus</name>
    <dbReference type="NCBI Taxonomy" id="1391653"/>
    <lineage>
        <taxon>Bacteria</taxon>
        <taxon>Pseudomonadati</taxon>
        <taxon>Myxococcota</taxon>
        <taxon>Myxococcia</taxon>
        <taxon>Myxococcales</taxon>
        <taxon>Cystobacterineae</taxon>
        <taxon>Vulgatibacteraceae</taxon>
        <taxon>Vulgatibacter</taxon>
    </lineage>
</organism>
<feature type="domain" description="Mce/MlaD" evidence="2">
    <location>
        <begin position="39"/>
        <end position="118"/>
    </location>
</feature>
<keyword evidence="1" id="KW-1133">Transmembrane helix</keyword>
<evidence type="ECO:0000313" key="3">
    <source>
        <dbReference type="EMBL" id="AKU90515.1"/>
    </source>
</evidence>
<protein>
    <submittedName>
        <fullName evidence="3">Putative ABC transporter, periplasmic component YrbD</fullName>
    </submittedName>
</protein>
<dbReference type="PATRIC" id="fig|1391653.3.peg.924"/>
<dbReference type="EMBL" id="CP012332">
    <property type="protein sequence ID" value="AKU90515.1"/>
    <property type="molecule type" value="Genomic_DNA"/>
</dbReference>
<gene>
    <name evidence="3" type="ORF">AKJ08_0902</name>
</gene>
<accession>A0A0K1PAH1</accession>
<dbReference type="InterPro" id="IPR003399">
    <property type="entry name" value="Mce/MlaD"/>
</dbReference>